<evidence type="ECO:0000313" key="2">
    <source>
        <dbReference type="Proteomes" id="UP000198923"/>
    </source>
</evidence>
<keyword evidence="2" id="KW-1185">Reference proteome</keyword>
<dbReference type="AlphaFoldDB" id="A0A1G8DE83"/>
<dbReference type="EMBL" id="FNCN01000018">
    <property type="protein sequence ID" value="SDH55951.1"/>
    <property type="molecule type" value="Genomic_DNA"/>
</dbReference>
<sequence length="69" mass="7289">MRRYGDGEAGYRAAKAAARRGAAVRGSFRCSSTPVPAAAFAGWGREPYDVVAEGGGEVRLEQVETMPIT</sequence>
<protein>
    <submittedName>
        <fullName evidence="1">Uncharacterized protein</fullName>
    </submittedName>
</protein>
<gene>
    <name evidence="1" type="ORF">SAMN05421505_11821</name>
</gene>
<dbReference type="RefSeq" id="WP_093171802.1">
    <property type="nucleotide sequence ID" value="NZ_FNCN01000018.1"/>
</dbReference>
<dbReference type="Proteomes" id="UP000198923">
    <property type="component" value="Unassembled WGS sequence"/>
</dbReference>
<reference evidence="1 2" key="1">
    <citation type="submission" date="2016-10" db="EMBL/GenBank/DDBJ databases">
        <authorList>
            <person name="de Groot N.N."/>
        </authorList>
    </citation>
    <scope>NUCLEOTIDE SEQUENCE [LARGE SCALE GENOMIC DNA]</scope>
    <source>
        <strain evidence="1 2">CPCC 201354</strain>
    </source>
</reference>
<organism evidence="1 2">
    <name type="scientific">Sinosporangium album</name>
    <dbReference type="NCBI Taxonomy" id="504805"/>
    <lineage>
        <taxon>Bacteria</taxon>
        <taxon>Bacillati</taxon>
        <taxon>Actinomycetota</taxon>
        <taxon>Actinomycetes</taxon>
        <taxon>Streptosporangiales</taxon>
        <taxon>Streptosporangiaceae</taxon>
        <taxon>Sinosporangium</taxon>
    </lineage>
</organism>
<evidence type="ECO:0000313" key="1">
    <source>
        <dbReference type="EMBL" id="SDH55951.1"/>
    </source>
</evidence>
<proteinExistence type="predicted"/>
<name>A0A1G8DE83_9ACTN</name>
<accession>A0A1G8DE83</accession>